<dbReference type="Pfam" id="PF01451">
    <property type="entry name" value="LMWPc"/>
    <property type="match status" value="1"/>
</dbReference>
<evidence type="ECO:0000259" key="2">
    <source>
        <dbReference type="SMART" id="SM00226"/>
    </source>
</evidence>
<dbReference type="RefSeq" id="WP_111458196.1">
    <property type="nucleotide sequence ID" value="NZ_QFYP01000001.1"/>
</dbReference>
<protein>
    <submittedName>
        <fullName evidence="3">Low molecular weight phosphatase family protein</fullName>
    </submittedName>
</protein>
<dbReference type="SMART" id="SM00226">
    <property type="entry name" value="LMWPc"/>
    <property type="match status" value="1"/>
</dbReference>
<dbReference type="InterPro" id="IPR036196">
    <property type="entry name" value="Ptyr_pPase_sf"/>
</dbReference>
<evidence type="ECO:0000313" key="3">
    <source>
        <dbReference type="EMBL" id="RAK60904.1"/>
    </source>
</evidence>
<dbReference type="EMBL" id="QFYP01000001">
    <property type="protein sequence ID" value="RAK60904.1"/>
    <property type="molecule type" value="Genomic_DNA"/>
</dbReference>
<dbReference type="InterPro" id="IPR023485">
    <property type="entry name" value="Ptyr_pPase"/>
</dbReference>
<dbReference type="PANTHER" id="PTHR43428">
    <property type="entry name" value="ARSENATE REDUCTASE"/>
    <property type="match status" value="1"/>
</dbReference>
<feature type="domain" description="Phosphotyrosine protein phosphatase I" evidence="2">
    <location>
        <begin position="11"/>
        <end position="157"/>
    </location>
</feature>
<accession>A0A328B4V8</accession>
<dbReference type="Gene3D" id="3.40.50.2300">
    <property type="match status" value="1"/>
</dbReference>
<evidence type="ECO:0000256" key="1">
    <source>
        <dbReference type="ARBA" id="ARBA00022849"/>
    </source>
</evidence>
<keyword evidence="1" id="KW-0059">Arsenical resistance</keyword>
<evidence type="ECO:0000313" key="4">
    <source>
        <dbReference type="Proteomes" id="UP000249842"/>
    </source>
</evidence>
<sequence>MDDDRRPVPPGAVLFACNFNRVRSPMAEALLKRLAGDRIYVDSCGLKLPPAGGAADPDNADIDPFVRAVMAEIGCDLSNHRAKTFDDLEDASFDLVVSLTPESQHRAVELARGRAAEIEYWPVLDPTLAEGSREARLAAYREVRDTLATRIARRFRT</sequence>
<dbReference type="GO" id="GO:0046685">
    <property type="term" value="P:response to arsenic-containing substance"/>
    <property type="evidence" value="ECO:0007669"/>
    <property type="project" value="UniProtKB-KW"/>
</dbReference>
<organism evidence="3 4">
    <name type="scientific">Phenylobacterium hankyongense</name>
    <dbReference type="NCBI Taxonomy" id="1813876"/>
    <lineage>
        <taxon>Bacteria</taxon>
        <taxon>Pseudomonadati</taxon>
        <taxon>Pseudomonadota</taxon>
        <taxon>Alphaproteobacteria</taxon>
        <taxon>Caulobacterales</taxon>
        <taxon>Caulobacteraceae</taxon>
        <taxon>Phenylobacterium</taxon>
    </lineage>
</organism>
<dbReference type="PANTHER" id="PTHR43428:SF1">
    <property type="entry name" value="ARSENATE REDUCTASE"/>
    <property type="match status" value="1"/>
</dbReference>
<gene>
    <name evidence="3" type="ORF">DJ021_14330</name>
</gene>
<reference evidence="4" key="1">
    <citation type="submission" date="2018-05" db="EMBL/GenBank/DDBJ databases">
        <authorList>
            <person name="Li X."/>
        </authorList>
    </citation>
    <scope>NUCLEOTIDE SEQUENCE [LARGE SCALE GENOMIC DNA]</scope>
    <source>
        <strain evidence="4">HKS-05</strain>
    </source>
</reference>
<dbReference type="AlphaFoldDB" id="A0A328B4V8"/>
<name>A0A328B4V8_9CAUL</name>
<dbReference type="CDD" id="cd16345">
    <property type="entry name" value="LMWP_ArsC"/>
    <property type="match status" value="1"/>
</dbReference>
<dbReference type="SUPFAM" id="SSF52788">
    <property type="entry name" value="Phosphotyrosine protein phosphatases I"/>
    <property type="match status" value="1"/>
</dbReference>
<dbReference type="OrthoDB" id="9799372at2"/>
<proteinExistence type="predicted"/>
<comment type="caution">
    <text evidence="3">The sequence shown here is derived from an EMBL/GenBank/DDBJ whole genome shotgun (WGS) entry which is preliminary data.</text>
</comment>
<dbReference type="Proteomes" id="UP000249842">
    <property type="component" value="Unassembled WGS sequence"/>
</dbReference>
<dbReference type="PROSITE" id="PS51257">
    <property type="entry name" value="PROKAR_LIPOPROTEIN"/>
    <property type="match status" value="1"/>
</dbReference>
<keyword evidence="4" id="KW-1185">Reference proteome</keyword>